<gene>
    <name evidence="1" type="ORF">KM031_02695</name>
</gene>
<dbReference type="Proteomes" id="UP000679352">
    <property type="component" value="Chromosome"/>
</dbReference>
<evidence type="ECO:0000313" key="2">
    <source>
        <dbReference type="Proteomes" id="UP000679352"/>
    </source>
</evidence>
<dbReference type="AlphaFoldDB" id="A0A975P742"/>
<protein>
    <submittedName>
        <fullName evidence="1">Uncharacterized protein</fullName>
    </submittedName>
</protein>
<dbReference type="RefSeq" id="WP_215503031.1">
    <property type="nucleotide sequence ID" value="NZ_CP076361.1"/>
</dbReference>
<evidence type="ECO:0000313" key="1">
    <source>
        <dbReference type="EMBL" id="QWK90840.1"/>
    </source>
</evidence>
<accession>A0A975P742</accession>
<sequence>MAILPWVDISAKGRCTPLTESIVFFVEIMLTFKRVTRAALVAGIALFPCAAAYAAPQQWHCVQKNVPQKSWIESDILVIHDAETNRVLVLDGIIQHFTGAPIEASVSKSTADSLSFGWSLNTKGASAKRGVVKYSATFMTATRELRISATPLGYDNRDTARGKCSPLKRK</sequence>
<dbReference type="EMBL" id="CP076361">
    <property type="protein sequence ID" value="QWK90840.1"/>
    <property type="molecule type" value="Genomic_DNA"/>
</dbReference>
<dbReference type="KEGG" id="gfu:KM031_02695"/>
<proteinExistence type="predicted"/>
<name>A0A975P742_9RHOB</name>
<organism evidence="1 2">
    <name type="scientific">Gemmobacter fulvus</name>
    <dbReference type="NCBI Taxonomy" id="2840474"/>
    <lineage>
        <taxon>Bacteria</taxon>
        <taxon>Pseudomonadati</taxon>
        <taxon>Pseudomonadota</taxon>
        <taxon>Alphaproteobacteria</taxon>
        <taxon>Rhodobacterales</taxon>
        <taxon>Paracoccaceae</taxon>
        <taxon>Gemmobacter</taxon>
    </lineage>
</organism>
<keyword evidence="2" id="KW-1185">Reference proteome</keyword>
<reference evidence="1" key="1">
    <citation type="submission" date="2021-06" db="EMBL/GenBank/DDBJ databases">
        <title>Direct submission.</title>
        <authorList>
            <person name="Lee C.-S."/>
            <person name="Jin L."/>
        </authorList>
    </citation>
    <scope>NUCLEOTIDE SEQUENCE</scope>
    <source>
        <strain evidence="1">Con5</strain>
    </source>
</reference>